<name>A0A4R2JRD8_9PSEU</name>
<keyword evidence="1" id="KW-0436">Ligase</keyword>
<dbReference type="SUPFAM" id="SSF55144">
    <property type="entry name" value="LigT-like"/>
    <property type="match status" value="1"/>
</dbReference>
<dbReference type="OrthoDB" id="9787070at2"/>
<reference evidence="1 2" key="1">
    <citation type="submission" date="2019-03" db="EMBL/GenBank/DDBJ databases">
        <title>Genomic Encyclopedia of Type Strains, Phase IV (KMG-IV): sequencing the most valuable type-strain genomes for metagenomic binning, comparative biology and taxonomic classification.</title>
        <authorList>
            <person name="Goeker M."/>
        </authorList>
    </citation>
    <scope>NUCLEOTIDE SEQUENCE [LARGE SCALE GENOMIC DNA]</scope>
    <source>
        <strain evidence="1 2">DSM 45934</strain>
    </source>
</reference>
<comment type="caution">
    <text evidence="1">The sequence shown here is derived from an EMBL/GenBank/DDBJ whole genome shotgun (WGS) entry which is preliminary data.</text>
</comment>
<evidence type="ECO:0000313" key="1">
    <source>
        <dbReference type="EMBL" id="TCO56745.1"/>
    </source>
</evidence>
<dbReference type="AlphaFoldDB" id="A0A4R2JRD8"/>
<organism evidence="1 2">
    <name type="scientific">Actinocrispum wychmicini</name>
    <dbReference type="NCBI Taxonomy" id="1213861"/>
    <lineage>
        <taxon>Bacteria</taxon>
        <taxon>Bacillati</taxon>
        <taxon>Actinomycetota</taxon>
        <taxon>Actinomycetes</taxon>
        <taxon>Pseudonocardiales</taxon>
        <taxon>Pseudonocardiaceae</taxon>
        <taxon>Actinocrispum</taxon>
    </lineage>
</organism>
<sequence length="154" mass="16915">MRLFTAALPPPAVADHLAAALDGITGVDYWAPRAAWHITIGYYGEEDPGPRVEWVKERLPGLTPARISLGDSGNFRDTLLMTVSTSDSALAGMAAVLKWNDKHPEFVPHLTIGKGKPLNLAYQGPEWTVDEIVLLGAEERHDYTEVARFPLQAR</sequence>
<dbReference type="Gene3D" id="3.90.1140.10">
    <property type="entry name" value="Cyclic phosphodiesterase"/>
    <property type="match status" value="1"/>
</dbReference>
<evidence type="ECO:0000313" key="2">
    <source>
        <dbReference type="Proteomes" id="UP000295680"/>
    </source>
</evidence>
<keyword evidence="2" id="KW-1185">Reference proteome</keyword>
<protein>
    <submittedName>
        <fullName evidence="1">2'-5' RNA ligase</fullName>
    </submittedName>
</protein>
<dbReference type="GO" id="GO:0016874">
    <property type="term" value="F:ligase activity"/>
    <property type="evidence" value="ECO:0007669"/>
    <property type="project" value="UniProtKB-KW"/>
</dbReference>
<dbReference type="RefSeq" id="WP_132120268.1">
    <property type="nucleotide sequence ID" value="NZ_SLWS01000006.1"/>
</dbReference>
<dbReference type="Proteomes" id="UP000295680">
    <property type="component" value="Unassembled WGS sequence"/>
</dbReference>
<dbReference type="EMBL" id="SLWS01000006">
    <property type="protein sequence ID" value="TCO56745.1"/>
    <property type="molecule type" value="Genomic_DNA"/>
</dbReference>
<proteinExistence type="predicted"/>
<dbReference type="InterPro" id="IPR009097">
    <property type="entry name" value="Cyclic_Pdiesterase"/>
</dbReference>
<accession>A0A4R2JRD8</accession>
<gene>
    <name evidence="1" type="ORF">EV192_106220</name>
</gene>